<keyword evidence="3" id="KW-1185">Reference proteome</keyword>
<dbReference type="EMBL" id="CAJOBC010092939">
    <property type="protein sequence ID" value="CAF4413022.1"/>
    <property type="molecule type" value="Genomic_DNA"/>
</dbReference>
<sequence>MNVEDFFKRLLNLHNIDESINQLQIVNENIQLVTLWLATDEISTLDNALITMGRLYKNGKVDIHLKHLIDEKSYFELNYYIENVMRRHSSNEMEKIHFTKSQSAIIDHKRQLTFCNVDLQSISHKKLILNEQLEILKIIENIFSVLIRLESVGHPDYQLKIMSYVIGDKNGDLFSIMKKENEQQQLNTTDIRLLVALKMDGLWVIDPVESLDNICF</sequence>
<dbReference type="OrthoDB" id="10060738at2759"/>
<organism evidence="1 3">
    <name type="scientific">Didymodactylos carnosus</name>
    <dbReference type="NCBI Taxonomy" id="1234261"/>
    <lineage>
        <taxon>Eukaryota</taxon>
        <taxon>Metazoa</taxon>
        <taxon>Spiralia</taxon>
        <taxon>Gnathifera</taxon>
        <taxon>Rotifera</taxon>
        <taxon>Eurotatoria</taxon>
        <taxon>Bdelloidea</taxon>
        <taxon>Philodinida</taxon>
        <taxon>Philodinidae</taxon>
        <taxon>Didymodactylos</taxon>
    </lineage>
</organism>
<gene>
    <name evidence="1" type="ORF">GPM918_LOCUS39255</name>
    <name evidence="2" type="ORF">SRO942_LOCUS40119</name>
</gene>
<dbReference type="AlphaFoldDB" id="A0A815WZG5"/>
<evidence type="ECO:0000313" key="1">
    <source>
        <dbReference type="EMBL" id="CAF1551961.1"/>
    </source>
</evidence>
<evidence type="ECO:0000313" key="2">
    <source>
        <dbReference type="EMBL" id="CAF4413022.1"/>
    </source>
</evidence>
<reference evidence="1" key="1">
    <citation type="submission" date="2021-02" db="EMBL/GenBank/DDBJ databases">
        <authorList>
            <person name="Nowell W R."/>
        </authorList>
    </citation>
    <scope>NUCLEOTIDE SEQUENCE</scope>
</reference>
<dbReference type="Proteomes" id="UP000663829">
    <property type="component" value="Unassembled WGS sequence"/>
</dbReference>
<protein>
    <submittedName>
        <fullName evidence="1">Uncharacterized protein</fullName>
    </submittedName>
</protein>
<dbReference type="Proteomes" id="UP000681722">
    <property type="component" value="Unassembled WGS sequence"/>
</dbReference>
<comment type="caution">
    <text evidence="1">The sequence shown here is derived from an EMBL/GenBank/DDBJ whole genome shotgun (WGS) entry which is preliminary data.</text>
</comment>
<dbReference type="EMBL" id="CAJNOQ010027249">
    <property type="protein sequence ID" value="CAF1551961.1"/>
    <property type="molecule type" value="Genomic_DNA"/>
</dbReference>
<evidence type="ECO:0000313" key="3">
    <source>
        <dbReference type="Proteomes" id="UP000663829"/>
    </source>
</evidence>
<proteinExistence type="predicted"/>
<name>A0A815WZG5_9BILA</name>
<accession>A0A815WZG5</accession>